<feature type="domain" description="MobA/MobL protein" evidence="4">
    <location>
        <begin position="186"/>
        <end position="354"/>
    </location>
</feature>
<feature type="compositionally biased region" description="Basic residues" evidence="3">
    <location>
        <begin position="740"/>
        <end position="761"/>
    </location>
</feature>
<dbReference type="InterPro" id="IPR005053">
    <property type="entry name" value="MobA_MobL"/>
</dbReference>
<accession>A0A511FRN7</accession>
<feature type="compositionally biased region" description="Basic and acidic residues" evidence="3">
    <location>
        <begin position="133"/>
        <end position="144"/>
    </location>
</feature>
<evidence type="ECO:0000256" key="3">
    <source>
        <dbReference type="SAM" id="MobiDB-lite"/>
    </source>
</evidence>
<evidence type="ECO:0000313" key="5">
    <source>
        <dbReference type="EMBL" id="GEL51621.1"/>
    </source>
</evidence>
<feature type="compositionally biased region" description="Basic and acidic residues" evidence="3">
    <location>
        <begin position="75"/>
        <end position="90"/>
    </location>
</feature>
<gene>
    <name evidence="5" type="ORF">ATR01nite_26960</name>
</gene>
<feature type="region of interest" description="Disordered" evidence="3">
    <location>
        <begin position="542"/>
        <end position="600"/>
    </location>
</feature>
<feature type="compositionally biased region" description="Basic and acidic residues" evidence="3">
    <location>
        <begin position="730"/>
        <end position="739"/>
    </location>
</feature>
<dbReference type="Proteomes" id="UP000321800">
    <property type="component" value="Unassembled WGS sequence"/>
</dbReference>
<sequence length="761" mass="87119">METQGRQIKNLPSIRVRAPDTGGTPFHFACSFVSKSHAASSRAKKATQGKNGRSSGDRERGANRKSIKTKQSGKGADRTTDKENTLDRHQRYIERGAALQEGRRIDLRNEDSNAISASVTSLGQKVGNGRGVAETKKKSDHSRGESASPTLMQAYIEDAAKTATITANATTGMTNSFGTIGATPEERAEFWRLTAEAAPKNGRLQNRMTLELPHEASDESRFLIMREFAYEFEEAGVPYWVAIHKPTSGNDTRNYHAHVVYGPRPARKIINPASGNLEWDFSIVDNYISKCGHRRVRRPYKQTKPDWVYDINNVKKRRIRFAEIVNRVMKEEQSSVRYDPRSYEAMGLDVAPMRNVRRVVADKARGAKFVVMDAEWTRRMIAQEIMAVAERRDMAWARIQDSEHEIKLAAKGYSRTRRGNKRLPVSVCLSEHDVLSSEKSRLVLADRRRIERDRLSRRVRNEATLRTLTLIIKVTDTCRPSGSRKPMMSLDPDISIDDLNLLHAAAQHELELHVVRMKEGDRKEKRQDRFFSARWRDAAESIPFQDDDEKSKPKPNTTVFPENSIEENRKRRRERPTDLDPFGNGDRYDHVTPVTPGMQKSMDRMTDEYLSGIGDETGLAHRLLQERLRAKAQKNRLMLEMTLAAREKLRKRDDEERRAYRAAQAARQENRQQKNFLPDEKVDDDIDIGGTDSRDCVSQEQKTPPLPDQTSVIEKKENETNISDVFQSQAEREKQEQIEKKKKARRNAILRKKRKDRGLGM</sequence>
<feature type="region of interest" description="Disordered" evidence="3">
    <location>
        <begin position="36"/>
        <end position="90"/>
    </location>
</feature>
<keyword evidence="2" id="KW-0184">Conjugation</keyword>
<name>A0A511FRN7_9PROT</name>
<reference evidence="5 6" key="1">
    <citation type="submission" date="2019-07" db="EMBL/GenBank/DDBJ databases">
        <title>Whole genome shotgun sequence of Acetobacter tropicalis NBRC 16470.</title>
        <authorList>
            <person name="Hosoyama A."/>
            <person name="Uohara A."/>
            <person name="Ohji S."/>
            <person name="Ichikawa N."/>
        </authorList>
    </citation>
    <scope>NUCLEOTIDE SEQUENCE [LARGE SCALE GENOMIC DNA]</scope>
    <source>
        <strain evidence="5 6">NBRC 16470</strain>
    </source>
</reference>
<dbReference type="AlphaFoldDB" id="A0A511FRN7"/>
<feature type="region of interest" description="Disordered" evidence="3">
    <location>
        <begin position="118"/>
        <end position="148"/>
    </location>
</feature>
<dbReference type="Gene3D" id="3.30.930.30">
    <property type="match status" value="1"/>
</dbReference>
<proteinExistence type="inferred from homology"/>
<protein>
    <recommendedName>
        <fullName evidence="4">MobA/MobL protein domain-containing protein</fullName>
    </recommendedName>
</protein>
<feature type="compositionally biased region" description="Basic and acidic residues" evidence="3">
    <location>
        <begin position="668"/>
        <end position="680"/>
    </location>
</feature>
<evidence type="ECO:0000256" key="1">
    <source>
        <dbReference type="ARBA" id="ARBA00010873"/>
    </source>
</evidence>
<feature type="compositionally biased region" description="Basic and acidic residues" evidence="3">
    <location>
        <begin position="650"/>
        <end position="659"/>
    </location>
</feature>
<feature type="region of interest" description="Disordered" evidence="3">
    <location>
        <begin position="650"/>
        <end position="761"/>
    </location>
</feature>
<dbReference type="EMBL" id="BJVR01000047">
    <property type="protein sequence ID" value="GEL51621.1"/>
    <property type="molecule type" value="Genomic_DNA"/>
</dbReference>
<evidence type="ECO:0000256" key="2">
    <source>
        <dbReference type="ARBA" id="ARBA00022971"/>
    </source>
</evidence>
<feature type="region of interest" description="Disordered" evidence="3">
    <location>
        <begin position="1"/>
        <end position="22"/>
    </location>
</feature>
<dbReference type="Pfam" id="PF03389">
    <property type="entry name" value="MobA_MobL"/>
    <property type="match status" value="1"/>
</dbReference>
<organism evidence="5 6">
    <name type="scientific">Acetobacter tropicalis</name>
    <dbReference type="NCBI Taxonomy" id="104102"/>
    <lineage>
        <taxon>Bacteria</taxon>
        <taxon>Pseudomonadati</taxon>
        <taxon>Pseudomonadota</taxon>
        <taxon>Alphaproteobacteria</taxon>
        <taxon>Acetobacterales</taxon>
        <taxon>Acetobacteraceae</taxon>
        <taxon>Acetobacter</taxon>
    </lineage>
</organism>
<feature type="compositionally biased region" description="Polar residues" evidence="3">
    <location>
        <begin position="698"/>
        <end position="712"/>
    </location>
</feature>
<evidence type="ECO:0000259" key="4">
    <source>
        <dbReference type="Pfam" id="PF03389"/>
    </source>
</evidence>
<comment type="similarity">
    <text evidence="1">Belongs to the MobA/MobL family.</text>
</comment>
<comment type="caution">
    <text evidence="5">The sequence shown here is derived from an EMBL/GenBank/DDBJ whole genome shotgun (WGS) entry which is preliminary data.</text>
</comment>
<evidence type="ECO:0000313" key="6">
    <source>
        <dbReference type="Proteomes" id="UP000321800"/>
    </source>
</evidence>